<gene>
    <name evidence="2" type="ORF">EJA05_06325</name>
</gene>
<reference evidence="2 3" key="1">
    <citation type="submission" date="2018-12" db="EMBL/GenBank/DDBJ databases">
        <authorList>
            <person name="Li S."/>
            <person name="Yang R."/>
            <person name="Chen G."/>
            <person name="Zou L."/>
            <person name="Zhang C."/>
            <person name="Chen Y."/>
            <person name="Liu Z."/>
            <person name="Li Y."/>
            <person name="Yan Y."/>
            <person name="Huang M."/>
            <person name="Chen T."/>
        </authorList>
    </citation>
    <scope>NUCLEOTIDE SEQUENCE [LARGE SCALE GENOMIC DNA]</scope>
    <source>
        <strain evidence="2 3">1257</strain>
    </source>
</reference>
<evidence type="ECO:0000313" key="2">
    <source>
        <dbReference type="EMBL" id="AZL67382.1"/>
    </source>
</evidence>
<protein>
    <submittedName>
        <fullName evidence="2">Uncharacterized protein</fullName>
    </submittedName>
</protein>
<dbReference type="AlphaFoldDB" id="A0A3S8UGI5"/>
<sequence length="102" mass="10563">MRKWGCFAGFAGFAGFASSYSNSALFKACAVAVGAGLPAKHATRCLAPASLVFAGKPAPTCTARQLYERPGKAAHTVGQLLPQRPAKRLCRPMGSGRPAGNQ</sequence>
<dbReference type="EMBL" id="CP034338">
    <property type="protein sequence ID" value="AZL67382.1"/>
    <property type="molecule type" value="Genomic_DNA"/>
</dbReference>
<organism evidence="2 3">
    <name type="scientific">Pseudomonas entomophila</name>
    <dbReference type="NCBI Taxonomy" id="312306"/>
    <lineage>
        <taxon>Bacteria</taxon>
        <taxon>Pseudomonadati</taxon>
        <taxon>Pseudomonadota</taxon>
        <taxon>Gammaproteobacteria</taxon>
        <taxon>Pseudomonadales</taxon>
        <taxon>Pseudomonadaceae</taxon>
        <taxon>Pseudomonas</taxon>
    </lineage>
</organism>
<evidence type="ECO:0000313" key="3">
    <source>
        <dbReference type="Proteomes" id="UP000268230"/>
    </source>
</evidence>
<accession>A0A3S8UGI5</accession>
<keyword evidence="1" id="KW-0732">Signal</keyword>
<feature type="signal peptide" evidence="1">
    <location>
        <begin position="1"/>
        <end position="23"/>
    </location>
</feature>
<name>A0A3S8UGI5_9PSED</name>
<evidence type="ECO:0000256" key="1">
    <source>
        <dbReference type="SAM" id="SignalP"/>
    </source>
</evidence>
<dbReference type="KEGG" id="pory:EJA05_06325"/>
<dbReference type="Proteomes" id="UP000268230">
    <property type="component" value="Chromosome"/>
</dbReference>
<feature type="chain" id="PRO_5019442402" evidence="1">
    <location>
        <begin position="24"/>
        <end position="102"/>
    </location>
</feature>
<proteinExistence type="predicted"/>